<organism evidence="2 3">
    <name type="scientific">Psychrobacter arcticus (strain DSM 17307 / VKM B-2377 / 273-4)</name>
    <dbReference type="NCBI Taxonomy" id="259536"/>
    <lineage>
        <taxon>Bacteria</taxon>
        <taxon>Pseudomonadati</taxon>
        <taxon>Pseudomonadota</taxon>
        <taxon>Gammaproteobacteria</taxon>
        <taxon>Moraxellales</taxon>
        <taxon>Moraxellaceae</taxon>
        <taxon>Psychrobacter</taxon>
    </lineage>
</organism>
<dbReference type="RefSeq" id="WP_011280302.1">
    <property type="nucleotide sequence ID" value="NC_007204.1"/>
</dbReference>
<protein>
    <recommendedName>
        <fullName evidence="1">Arc-like DNA binding domain-containing protein</fullName>
    </recommendedName>
</protein>
<sequence length="122" mass="14081">MSETTQANFRMPKELKDIIEKSAKDNGRSITQEFVTALENTYVLKGKPKRKIIFTEYNPSSGFDDYSPSNNEAVRMDCAKFMSSFFADHPDHEFMQLESKTITDKKGHEILIGVRIWYSYPA</sequence>
<keyword evidence="3" id="KW-1185">Reference proteome</keyword>
<dbReference type="KEGG" id="par:Psyc_1027"/>
<dbReference type="Gene3D" id="1.10.1220.10">
    <property type="entry name" value="Met repressor-like"/>
    <property type="match status" value="1"/>
</dbReference>
<reference evidence="2 3" key="1">
    <citation type="journal article" date="2010" name="Appl. Environ. Microbiol.">
        <title>The genome sequence of Psychrobacter arcticus 273-4, a psychroactive Siberian permafrost bacterium, reveals mechanisms for adaptation to low-temperature growth.</title>
        <authorList>
            <person name="Ayala-del-Rio H.L."/>
            <person name="Chain P.S."/>
            <person name="Grzymski J.J."/>
            <person name="Ponder M.A."/>
            <person name="Ivanova N."/>
            <person name="Bergholz P.W."/>
            <person name="Di Bartolo G."/>
            <person name="Hauser L."/>
            <person name="Land M."/>
            <person name="Bakermans C."/>
            <person name="Rodrigues D."/>
            <person name="Klappenbach J."/>
            <person name="Zarka D."/>
            <person name="Larimer F."/>
            <person name="Richardson P."/>
            <person name="Murray A."/>
            <person name="Thomashow M."/>
            <person name="Tiedje J.M."/>
        </authorList>
    </citation>
    <scope>NUCLEOTIDE SEQUENCE [LARGE SCALE GENOMIC DNA]</scope>
    <source>
        <strain evidence="3">DSM 17307 / VKM B-2377 / 273-4</strain>
    </source>
</reference>
<evidence type="ECO:0000259" key="1">
    <source>
        <dbReference type="Pfam" id="PF03869"/>
    </source>
</evidence>
<dbReference type="Proteomes" id="UP000000546">
    <property type="component" value="Chromosome"/>
</dbReference>
<evidence type="ECO:0000313" key="3">
    <source>
        <dbReference type="Proteomes" id="UP000000546"/>
    </source>
</evidence>
<dbReference type="GO" id="GO:0003677">
    <property type="term" value="F:DNA binding"/>
    <property type="evidence" value="ECO:0007669"/>
    <property type="project" value="InterPro"/>
</dbReference>
<evidence type="ECO:0000313" key="2">
    <source>
        <dbReference type="EMBL" id="AAZ18880.1"/>
    </source>
</evidence>
<dbReference type="AlphaFoldDB" id="Q4FSX8"/>
<dbReference type="EMBL" id="CP000082">
    <property type="protein sequence ID" value="AAZ18880.1"/>
    <property type="molecule type" value="Genomic_DNA"/>
</dbReference>
<dbReference type="OrthoDB" id="6690390at2"/>
<dbReference type="InterPro" id="IPR010985">
    <property type="entry name" value="Ribbon_hlx_hlx"/>
</dbReference>
<dbReference type="InterPro" id="IPR005569">
    <property type="entry name" value="Arc_DNA-bd_dom"/>
</dbReference>
<dbReference type="HOGENOM" id="CLU_2024804_0_0_6"/>
<accession>Q4FSX8</accession>
<dbReference type="Pfam" id="PF03869">
    <property type="entry name" value="Arc"/>
    <property type="match status" value="1"/>
</dbReference>
<dbReference type="InterPro" id="IPR013321">
    <property type="entry name" value="Arc_rbn_hlx_hlx"/>
</dbReference>
<dbReference type="GO" id="GO:0006355">
    <property type="term" value="P:regulation of DNA-templated transcription"/>
    <property type="evidence" value="ECO:0007669"/>
    <property type="project" value="InterPro"/>
</dbReference>
<feature type="domain" description="Arc-like DNA binding" evidence="1">
    <location>
        <begin position="1"/>
        <end position="40"/>
    </location>
</feature>
<name>Q4FSX8_PSYA2</name>
<proteinExistence type="predicted"/>
<dbReference type="SUPFAM" id="SSF47598">
    <property type="entry name" value="Ribbon-helix-helix"/>
    <property type="match status" value="1"/>
</dbReference>
<gene>
    <name evidence="2" type="ordered locus">Psyc_1027</name>
</gene>